<gene>
    <name evidence="3" type="ORF">V5J35_002313</name>
</gene>
<proteinExistence type="predicted"/>
<feature type="transmembrane region" description="Helical" evidence="1">
    <location>
        <begin position="90"/>
        <end position="110"/>
    </location>
</feature>
<comment type="caution">
    <text evidence="3">The sequence shown here is derived from an EMBL/GenBank/DDBJ whole genome shotgun (WGS) entry which is preliminary data.</text>
</comment>
<sequence length="194" mass="21747">MSGFVKWLYVFILLSGLAQASSDLTYDSFDRQALIREIKGLEKNITNKEIVRQGQIVLLRHLEENQNSNITAPALSQVQDHSKPDCSDTIFYVSLAFSAATIITGFVGPVTQFFRYRATYGRNGEPVPCSAFLWSTLAFIGSSFFLASVAMNQSESKWGKLKDAMPSATAGAANMLVYLSLFVYRYRYRQGHRD</sequence>
<reference evidence="3 4" key="1">
    <citation type="submission" date="2024-06" db="EMBL/GenBank/DDBJ databases">
        <title>Genomic Encyclopedia of Type Strains, Phase V (KMG-V): Genome sequencing to study the core and pangenomes of soil and plant-associated prokaryotes.</title>
        <authorList>
            <person name="Whitman W."/>
        </authorList>
    </citation>
    <scope>NUCLEOTIDE SEQUENCE [LARGE SCALE GENOMIC DNA]</scope>
    <source>
        <strain evidence="3 4">NE40</strain>
    </source>
</reference>
<feature type="signal peptide" evidence="2">
    <location>
        <begin position="1"/>
        <end position="20"/>
    </location>
</feature>
<evidence type="ECO:0000313" key="4">
    <source>
        <dbReference type="Proteomes" id="UP001549366"/>
    </source>
</evidence>
<evidence type="ECO:0000256" key="1">
    <source>
        <dbReference type="SAM" id="Phobius"/>
    </source>
</evidence>
<dbReference type="EMBL" id="JBEWTB010000002">
    <property type="protein sequence ID" value="MET4757121.1"/>
    <property type="molecule type" value="Genomic_DNA"/>
</dbReference>
<keyword evidence="1" id="KW-0472">Membrane</keyword>
<evidence type="ECO:0000313" key="3">
    <source>
        <dbReference type="EMBL" id="MET4757121.1"/>
    </source>
</evidence>
<feature type="transmembrane region" description="Helical" evidence="1">
    <location>
        <begin position="164"/>
        <end position="184"/>
    </location>
</feature>
<dbReference type="RefSeq" id="WP_354007297.1">
    <property type="nucleotide sequence ID" value="NZ_JBEWTA010000001.1"/>
</dbReference>
<feature type="chain" id="PRO_5047340294" evidence="2">
    <location>
        <begin position="21"/>
        <end position="194"/>
    </location>
</feature>
<evidence type="ECO:0000256" key="2">
    <source>
        <dbReference type="SAM" id="SignalP"/>
    </source>
</evidence>
<organism evidence="3 4">
    <name type="scientific">Endozoicomonas lisbonensis</name>
    <dbReference type="NCBI Taxonomy" id="3120522"/>
    <lineage>
        <taxon>Bacteria</taxon>
        <taxon>Pseudomonadati</taxon>
        <taxon>Pseudomonadota</taxon>
        <taxon>Gammaproteobacteria</taxon>
        <taxon>Oceanospirillales</taxon>
        <taxon>Endozoicomonadaceae</taxon>
        <taxon>Endozoicomonas</taxon>
    </lineage>
</organism>
<keyword evidence="2" id="KW-0732">Signal</keyword>
<keyword evidence="4" id="KW-1185">Reference proteome</keyword>
<keyword evidence="1" id="KW-0812">Transmembrane</keyword>
<name>A0ABV2SH69_9GAMM</name>
<feature type="transmembrane region" description="Helical" evidence="1">
    <location>
        <begin position="131"/>
        <end position="152"/>
    </location>
</feature>
<protein>
    <submittedName>
        <fullName evidence="3">Uncharacterized protein</fullName>
    </submittedName>
</protein>
<dbReference type="Proteomes" id="UP001549366">
    <property type="component" value="Unassembled WGS sequence"/>
</dbReference>
<keyword evidence="1" id="KW-1133">Transmembrane helix</keyword>
<accession>A0ABV2SH69</accession>